<dbReference type="KEGG" id="spad:DVK44_16985"/>
<dbReference type="PANTHER" id="PTHR30055">
    <property type="entry name" value="HTH-TYPE TRANSCRIPTIONAL REGULATOR RUTR"/>
    <property type="match status" value="1"/>
</dbReference>
<dbReference type="GO" id="GO:0000976">
    <property type="term" value="F:transcription cis-regulatory region binding"/>
    <property type="evidence" value="ECO:0007669"/>
    <property type="project" value="TreeGrafter"/>
</dbReference>
<protein>
    <submittedName>
        <fullName evidence="5">TetR/AcrR family transcriptional regulator</fullName>
    </submittedName>
</protein>
<sequence length="237" mass="24889">MTDVKGKRALKARETRRRMLGAALGLFVERGYGATTLKDIAERAGVAVQTLYFTFGNKRALLKELVDVTIAGDDEPVATMDRPWFRAALAAPTAEEQLRLHVAGTGAILARVAPLLEVVSAAAATDAEVAAEWPRGSSGPGSGTATAAAGPDPRFTVQSAAAGALVGKPGIRAGVAAPYAADVLYGLLSTELYLLLTRDRGWAPEVWERWVFETLRGQLCGGGGPEASPSEKQTSEI</sequence>
<evidence type="ECO:0000313" key="6">
    <source>
        <dbReference type="Proteomes" id="UP000253868"/>
    </source>
</evidence>
<evidence type="ECO:0000256" key="2">
    <source>
        <dbReference type="PROSITE-ProRule" id="PRU00335"/>
    </source>
</evidence>
<dbReference type="GO" id="GO:0003700">
    <property type="term" value="F:DNA-binding transcription factor activity"/>
    <property type="evidence" value="ECO:0007669"/>
    <property type="project" value="TreeGrafter"/>
</dbReference>
<dbReference type="PRINTS" id="PR00455">
    <property type="entry name" value="HTHTETR"/>
</dbReference>
<dbReference type="SUPFAM" id="SSF46689">
    <property type="entry name" value="Homeodomain-like"/>
    <property type="match status" value="1"/>
</dbReference>
<feature type="region of interest" description="Disordered" evidence="3">
    <location>
        <begin position="132"/>
        <end position="151"/>
    </location>
</feature>
<gene>
    <name evidence="5" type="ORF">DVK44_16985</name>
</gene>
<dbReference type="RefSeq" id="WP_114660430.1">
    <property type="nucleotide sequence ID" value="NZ_CP031194.1"/>
</dbReference>
<dbReference type="Pfam" id="PF00440">
    <property type="entry name" value="TetR_N"/>
    <property type="match status" value="1"/>
</dbReference>
<proteinExistence type="predicted"/>
<evidence type="ECO:0000256" key="3">
    <source>
        <dbReference type="SAM" id="MobiDB-lite"/>
    </source>
</evidence>
<dbReference type="OrthoDB" id="4823039at2"/>
<dbReference type="InterPro" id="IPR050109">
    <property type="entry name" value="HTH-type_TetR-like_transc_reg"/>
</dbReference>
<evidence type="ECO:0000256" key="1">
    <source>
        <dbReference type="ARBA" id="ARBA00023125"/>
    </source>
</evidence>
<dbReference type="InterPro" id="IPR009057">
    <property type="entry name" value="Homeodomain-like_sf"/>
</dbReference>
<dbReference type="PANTHER" id="PTHR30055:SF226">
    <property type="entry name" value="HTH-TYPE TRANSCRIPTIONAL REGULATOR PKSA"/>
    <property type="match status" value="1"/>
</dbReference>
<evidence type="ECO:0000313" key="5">
    <source>
        <dbReference type="EMBL" id="AXG79097.1"/>
    </source>
</evidence>
<dbReference type="Gene3D" id="1.10.357.10">
    <property type="entry name" value="Tetracycline Repressor, domain 2"/>
    <property type="match status" value="1"/>
</dbReference>
<evidence type="ECO:0000259" key="4">
    <source>
        <dbReference type="PROSITE" id="PS50977"/>
    </source>
</evidence>
<dbReference type="Proteomes" id="UP000253868">
    <property type="component" value="Chromosome"/>
</dbReference>
<feature type="DNA-binding region" description="H-T-H motif" evidence="2">
    <location>
        <begin position="36"/>
        <end position="55"/>
    </location>
</feature>
<organism evidence="5 6">
    <name type="scientific">Streptomyces paludis</name>
    <dbReference type="NCBI Taxonomy" id="2282738"/>
    <lineage>
        <taxon>Bacteria</taxon>
        <taxon>Bacillati</taxon>
        <taxon>Actinomycetota</taxon>
        <taxon>Actinomycetes</taxon>
        <taxon>Kitasatosporales</taxon>
        <taxon>Streptomycetaceae</taxon>
        <taxon>Streptomyces</taxon>
    </lineage>
</organism>
<name>A0A345HQX3_9ACTN</name>
<dbReference type="PROSITE" id="PS50977">
    <property type="entry name" value="HTH_TETR_2"/>
    <property type="match status" value="1"/>
</dbReference>
<keyword evidence="6" id="KW-1185">Reference proteome</keyword>
<dbReference type="InterPro" id="IPR001647">
    <property type="entry name" value="HTH_TetR"/>
</dbReference>
<dbReference type="EMBL" id="CP031194">
    <property type="protein sequence ID" value="AXG79097.1"/>
    <property type="molecule type" value="Genomic_DNA"/>
</dbReference>
<feature type="domain" description="HTH tetR-type" evidence="4">
    <location>
        <begin position="13"/>
        <end position="73"/>
    </location>
</feature>
<keyword evidence="1 2" id="KW-0238">DNA-binding</keyword>
<dbReference type="AlphaFoldDB" id="A0A345HQX3"/>
<accession>A0A345HQX3</accession>
<reference evidence="6" key="1">
    <citation type="submission" date="2018-07" db="EMBL/GenBank/DDBJ databases">
        <authorList>
            <person name="Zhao J."/>
        </authorList>
    </citation>
    <scope>NUCLEOTIDE SEQUENCE [LARGE SCALE GENOMIC DNA]</scope>
    <source>
        <strain evidence="6">GSSD-12</strain>
    </source>
</reference>